<protein>
    <recommendedName>
        <fullName evidence="4">CUB domain-containing protein</fullName>
    </recommendedName>
</protein>
<dbReference type="PROSITE" id="PS01180">
    <property type="entry name" value="CUB"/>
    <property type="match status" value="1"/>
</dbReference>
<organism evidence="5 6">
    <name type="scientific">Pristionchus fissidentatus</name>
    <dbReference type="NCBI Taxonomy" id="1538716"/>
    <lineage>
        <taxon>Eukaryota</taxon>
        <taxon>Metazoa</taxon>
        <taxon>Ecdysozoa</taxon>
        <taxon>Nematoda</taxon>
        <taxon>Chromadorea</taxon>
        <taxon>Rhabditida</taxon>
        <taxon>Rhabditina</taxon>
        <taxon>Diplogasteromorpha</taxon>
        <taxon>Diplogasteroidea</taxon>
        <taxon>Neodiplogasteridae</taxon>
        <taxon>Pristionchus</taxon>
    </lineage>
</organism>
<keyword evidence="3" id="KW-0812">Transmembrane</keyword>
<feature type="transmembrane region" description="Helical" evidence="3">
    <location>
        <begin position="186"/>
        <end position="207"/>
    </location>
</feature>
<gene>
    <name evidence="5" type="ORF">PFISCL1PPCAC_12177</name>
</gene>
<keyword evidence="3" id="KW-0472">Membrane</keyword>
<evidence type="ECO:0000259" key="4">
    <source>
        <dbReference type="PROSITE" id="PS01180"/>
    </source>
</evidence>
<dbReference type="SUPFAM" id="SSF57424">
    <property type="entry name" value="LDL receptor-like module"/>
    <property type="match status" value="1"/>
</dbReference>
<dbReference type="InterPro" id="IPR002172">
    <property type="entry name" value="LDrepeatLR_classA_rpt"/>
</dbReference>
<reference evidence="5" key="1">
    <citation type="submission" date="2023-10" db="EMBL/GenBank/DDBJ databases">
        <title>Genome assembly of Pristionchus species.</title>
        <authorList>
            <person name="Yoshida K."/>
            <person name="Sommer R.J."/>
        </authorList>
    </citation>
    <scope>NUCLEOTIDE SEQUENCE</scope>
    <source>
        <strain evidence="5">RS5133</strain>
    </source>
</reference>
<evidence type="ECO:0000313" key="5">
    <source>
        <dbReference type="EMBL" id="GMT20880.1"/>
    </source>
</evidence>
<dbReference type="CDD" id="cd00112">
    <property type="entry name" value="LDLa"/>
    <property type="match status" value="1"/>
</dbReference>
<dbReference type="Pfam" id="PF00431">
    <property type="entry name" value="CUB"/>
    <property type="match status" value="1"/>
</dbReference>
<dbReference type="Proteomes" id="UP001432322">
    <property type="component" value="Unassembled WGS sequence"/>
</dbReference>
<comment type="caution">
    <text evidence="2">Lacks conserved residue(s) required for the propagation of feature annotation.</text>
</comment>
<dbReference type="InterPro" id="IPR035914">
    <property type="entry name" value="Sperma_CUB_dom_sf"/>
</dbReference>
<dbReference type="PANTHER" id="PTHR47537:SF5">
    <property type="entry name" value="CUB DOMAIN-CONTAINING PROTEIN"/>
    <property type="match status" value="1"/>
</dbReference>
<dbReference type="SMART" id="SM00042">
    <property type="entry name" value="CUB"/>
    <property type="match status" value="1"/>
</dbReference>
<dbReference type="GO" id="GO:0005886">
    <property type="term" value="C:plasma membrane"/>
    <property type="evidence" value="ECO:0007669"/>
    <property type="project" value="TreeGrafter"/>
</dbReference>
<dbReference type="Gene3D" id="4.10.400.10">
    <property type="entry name" value="Low-density Lipoprotein Receptor"/>
    <property type="match status" value="1"/>
</dbReference>
<dbReference type="Gene3D" id="2.60.120.290">
    <property type="entry name" value="Spermadhesin, CUB domain"/>
    <property type="match status" value="1"/>
</dbReference>
<keyword evidence="6" id="KW-1185">Reference proteome</keyword>
<dbReference type="CDD" id="cd00041">
    <property type="entry name" value="CUB"/>
    <property type="match status" value="1"/>
</dbReference>
<proteinExistence type="predicted"/>
<name>A0AAV5VS96_9BILA</name>
<dbReference type="InterPro" id="IPR036055">
    <property type="entry name" value="LDL_receptor-like_sf"/>
</dbReference>
<feature type="domain" description="CUB" evidence="4">
    <location>
        <begin position="1"/>
        <end position="122"/>
    </location>
</feature>
<dbReference type="EMBL" id="BTSY01000003">
    <property type="protein sequence ID" value="GMT20880.1"/>
    <property type="molecule type" value="Genomic_DNA"/>
</dbReference>
<evidence type="ECO:0000256" key="3">
    <source>
        <dbReference type="SAM" id="Phobius"/>
    </source>
</evidence>
<dbReference type="InterPro" id="IPR053207">
    <property type="entry name" value="Non-NMDA_GluR_Accessory"/>
</dbReference>
<accession>A0AAV5VS96</accession>
<dbReference type="AlphaFoldDB" id="A0AAV5VS96"/>
<dbReference type="PANTHER" id="PTHR47537">
    <property type="entry name" value="CUBILIN"/>
    <property type="match status" value="1"/>
</dbReference>
<evidence type="ECO:0000313" key="6">
    <source>
        <dbReference type="Proteomes" id="UP001432322"/>
    </source>
</evidence>
<dbReference type="Pfam" id="PF00057">
    <property type="entry name" value="Ldl_recept_a"/>
    <property type="match status" value="1"/>
</dbReference>
<keyword evidence="1" id="KW-1015">Disulfide bond</keyword>
<sequence>MNGSGWPQSFSANTSCEWLIRVQSNQLILIQPLYVHMATMEECDRSHLLFVDGYKFDTSFNVNHNNNNADMARFCGSSVSYQGDNQIAYLSTSNRILIKFHTNKRFVDPDDRFGFKLSWTAVDSISEEDSPSCPSFPCQYPVCVEYSQGACSKSTLCINGSLVCDGHSDCPFSDFSDERGCAWREMATLSVVSSSVLSLILIIFICTERHRRTRAARLMA</sequence>
<dbReference type="InterPro" id="IPR000859">
    <property type="entry name" value="CUB_dom"/>
</dbReference>
<comment type="caution">
    <text evidence="5">The sequence shown here is derived from an EMBL/GenBank/DDBJ whole genome shotgun (WGS) entry which is preliminary data.</text>
</comment>
<evidence type="ECO:0000256" key="1">
    <source>
        <dbReference type="ARBA" id="ARBA00023157"/>
    </source>
</evidence>
<feature type="non-terminal residue" evidence="5">
    <location>
        <position position="220"/>
    </location>
</feature>
<evidence type="ECO:0000256" key="2">
    <source>
        <dbReference type="PROSITE-ProRule" id="PRU00059"/>
    </source>
</evidence>
<dbReference type="SMART" id="SM00192">
    <property type="entry name" value="LDLa"/>
    <property type="match status" value="1"/>
</dbReference>
<dbReference type="SUPFAM" id="SSF49854">
    <property type="entry name" value="Spermadhesin, CUB domain"/>
    <property type="match status" value="1"/>
</dbReference>
<keyword evidence="3" id="KW-1133">Transmembrane helix</keyword>